<reference evidence="2 3" key="1">
    <citation type="submission" date="2021-06" db="EMBL/GenBank/DDBJ databases">
        <title>Chromosome-level genome assembly of the red-tail catfish (Hemibagrus wyckioides).</title>
        <authorList>
            <person name="Shao F."/>
        </authorList>
    </citation>
    <scope>NUCLEOTIDE SEQUENCE [LARGE SCALE GENOMIC DNA]</scope>
    <source>
        <strain evidence="2">EC202008001</strain>
        <tissue evidence="2">Blood</tissue>
    </source>
</reference>
<evidence type="ECO:0000313" key="2">
    <source>
        <dbReference type="EMBL" id="KAG7333150.1"/>
    </source>
</evidence>
<dbReference type="Proteomes" id="UP000824219">
    <property type="component" value="Linkage Group LG04"/>
</dbReference>
<name>A0A9D3P525_9TELE</name>
<comment type="caution">
    <text evidence="2">The sequence shown here is derived from an EMBL/GenBank/DDBJ whole genome shotgun (WGS) entry which is preliminary data.</text>
</comment>
<gene>
    <name evidence="2" type="ORF">KOW79_003285</name>
</gene>
<feature type="region of interest" description="Disordered" evidence="1">
    <location>
        <begin position="84"/>
        <end position="107"/>
    </location>
</feature>
<keyword evidence="3" id="KW-1185">Reference proteome</keyword>
<dbReference type="EMBL" id="JAHKSW010000004">
    <property type="protein sequence ID" value="KAG7333150.1"/>
    <property type="molecule type" value="Genomic_DNA"/>
</dbReference>
<protein>
    <submittedName>
        <fullName evidence="2">Uncharacterized protein</fullName>
    </submittedName>
</protein>
<evidence type="ECO:0000256" key="1">
    <source>
        <dbReference type="SAM" id="MobiDB-lite"/>
    </source>
</evidence>
<accession>A0A9D3P525</accession>
<organism evidence="2 3">
    <name type="scientific">Hemibagrus wyckioides</name>
    <dbReference type="NCBI Taxonomy" id="337641"/>
    <lineage>
        <taxon>Eukaryota</taxon>
        <taxon>Metazoa</taxon>
        <taxon>Chordata</taxon>
        <taxon>Craniata</taxon>
        <taxon>Vertebrata</taxon>
        <taxon>Euteleostomi</taxon>
        <taxon>Actinopterygii</taxon>
        <taxon>Neopterygii</taxon>
        <taxon>Teleostei</taxon>
        <taxon>Ostariophysi</taxon>
        <taxon>Siluriformes</taxon>
        <taxon>Bagridae</taxon>
        <taxon>Hemibagrus</taxon>
    </lineage>
</organism>
<sequence>MAFSSPSKIPGVEGQEFNRIRDQFCLLAYSFLDDTVNRSILQQEFIELAVKVMRKMTGMNETEKELEVSKASLDFLKNDILEVKAEDGEEEEQSSSSMLTVEENTDE</sequence>
<dbReference type="AlphaFoldDB" id="A0A9D3P525"/>
<evidence type="ECO:0000313" key="3">
    <source>
        <dbReference type="Proteomes" id="UP000824219"/>
    </source>
</evidence>
<proteinExistence type="predicted"/>
<dbReference type="OrthoDB" id="8983943at2759"/>